<feature type="chain" id="PRO_5014688773" evidence="1">
    <location>
        <begin position="22"/>
        <end position="72"/>
    </location>
</feature>
<sequence length="72" mass="7826">MVRSCLLYVSMHSIFLVPASAKHSSPLAIDTWMLLGSSTCGLPTSSCRSVPSRLDHSIFGPSRFQSDQNSLL</sequence>
<evidence type="ECO:0000256" key="1">
    <source>
        <dbReference type="SAM" id="SignalP"/>
    </source>
</evidence>
<name>A0A2M4B6Z4_9DIPT</name>
<reference evidence="2" key="1">
    <citation type="submission" date="2018-01" db="EMBL/GenBank/DDBJ databases">
        <title>An insight into the sialome of Amazonian anophelines.</title>
        <authorList>
            <person name="Ribeiro J.M."/>
            <person name="Scarpassa V."/>
            <person name="Calvo E."/>
        </authorList>
    </citation>
    <scope>NUCLEOTIDE SEQUENCE</scope>
    <source>
        <tissue evidence="2">Salivary glands</tissue>
    </source>
</reference>
<organism evidence="2">
    <name type="scientific">Anopheles triannulatus</name>
    <dbReference type="NCBI Taxonomy" id="58253"/>
    <lineage>
        <taxon>Eukaryota</taxon>
        <taxon>Metazoa</taxon>
        <taxon>Ecdysozoa</taxon>
        <taxon>Arthropoda</taxon>
        <taxon>Hexapoda</taxon>
        <taxon>Insecta</taxon>
        <taxon>Pterygota</taxon>
        <taxon>Neoptera</taxon>
        <taxon>Endopterygota</taxon>
        <taxon>Diptera</taxon>
        <taxon>Nematocera</taxon>
        <taxon>Culicoidea</taxon>
        <taxon>Culicidae</taxon>
        <taxon>Anophelinae</taxon>
        <taxon>Anopheles</taxon>
    </lineage>
</organism>
<evidence type="ECO:0000313" key="2">
    <source>
        <dbReference type="EMBL" id="MBW48760.1"/>
    </source>
</evidence>
<keyword evidence="1" id="KW-0732">Signal</keyword>
<accession>A0A2M4B6Z4</accession>
<proteinExistence type="predicted"/>
<protein>
    <submittedName>
        <fullName evidence="2">Putative secreted protein</fullName>
    </submittedName>
</protein>
<dbReference type="EMBL" id="GGFK01015439">
    <property type="protein sequence ID" value="MBW48760.1"/>
    <property type="molecule type" value="Transcribed_RNA"/>
</dbReference>
<feature type="signal peptide" evidence="1">
    <location>
        <begin position="1"/>
        <end position="21"/>
    </location>
</feature>
<dbReference type="AlphaFoldDB" id="A0A2M4B6Z4"/>